<evidence type="ECO:0000313" key="1">
    <source>
        <dbReference type="EMBL" id="AXH59709.1"/>
    </source>
</evidence>
<dbReference type="GeneID" id="39474148"/>
<geneLocation type="plasmid" evidence="2">
    <name>pmppla107</name>
</geneLocation>
<organism evidence="1 2">
    <name type="scientific">Pseudomonas amygdali pv. lachrymans str. M301315</name>
    <dbReference type="NCBI Taxonomy" id="629260"/>
    <lineage>
        <taxon>Bacteria</taxon>
        <taxon>Pseudomonadati</taxon>
        <taxon>Pseudomonadota</taxon>
        <taxon>Gammaproteobacteria</taxon>
        <taxon>Pseudomonadales</taxon>
        <taxon>Pseudomonadaceae</taxon>
        <taxon>Pseudomonas</taxon>
        <taxon>Pseudomonas amygdali</taxon>
    </lineage>
</organism>
<reference evidence="1 2" key="1">
    <citation type="journal article" date="2011" name="PLoS Pathog.">
        <title>Dynamic evolution of pathogenicity revealed by sequencing and comparative genomics of 19 Pseudomonas syringae isolates.</title>
        <authorList>
            <person name="Baltrus D.A."/>
            <person name="Nishimura M.T."/>
            <person name="Romanchuk A."/>
            <person name="Chang J.H."/>
            <person name="Mukhtar M.S."/>
            <person name="Cherkis K."/>
            <person name="Roach J."/>
            <person name="Grant S.R."/>
            <person name="Jones C.D."/>
            <person name="Dangl J.L."/>
        </authorList>
    </citation>
    <scope>NUCLEOTIDE SEQUENCE [LARGE SCALE GENOMIC DNA]</scope>
    <source>
        <strain evidence="1 2">M301315</strain>
    </source>
</reference>
<protein>
    <submittedName>
        <fullName evidence="1">Uncharacterized protein</fullName>
    </submittedName>
</protein>
<evidence type="ECO:0000313" key="2">
    <source>
        <dbReference type="Proteomes" id="UP000006426"/>
    </source>
</evidence>
<dbReference type="EMBL" id="CP031226">
    <property type="protein sequence ID" value="AXH59709.1"/>
    <property type="molecule type" value="Genomic_DNA"/>
</dbReference>
<dbReference type="Proteomes" id="UP000006426">
    <property type="component" value="Plasmid pmppla107"/>
</dbReference>
<keyword evidence="1" id="KW-0614">Plasmid</keyword>
<dbReference type="AlphaFoldDB" id="A0AAD0V9E2"/>
<sequence length="268" mass="30483">MKTNANAARIAAFSSDPAQRKAGRLEIISRFLQRSKSRSHQDLVESLNKDNLFIHELEEKDLLNFLSLAASHIESHELKSWLDLKFSMALKDHSFDQAKVILDFSTQKTRFAIDEFYGSLSNEILDFLELNQEQIVFEPFVQINWDHNIAGVEGFVRLIKLIEPDAFRQFVKHGHAENREFNTIGLLTQEGHFDGAFDSELADILIGKYLVACLNDTDAADTHKLILDQFDPAKVLYLLATQASYSESRETINALKKARAWADSKPKA</sequence>
<proteinExistence type="predicted"/>
<accession>A0AAD0V9E2</accession>
<dbReference type="RefSeq" id="WP_005742039.1">
    <property type="nucleotide sequence ID" value="NZ_CP031226.1"/>
</dbReference>
<gene>
    <name evidence="1" type="ORF">PLA107_031295</name>
</gene>
<name>A0AAD0V9E2_PSEAV</name>